<dbReference type="PANTHER" id="PTHR10164:SF3">
    <property type="entry name" value="ISLET CELL AUTOANTIGEN 1"/>
    <property type="match status" value="1"/>
</dbReference>
<reference evidence="3 4" key="1">
    <citation type="submission" date="2019-06" db="EMBL/GenBank/DDBJ databases">
        <title>Discovery of a novel chromosome fission-fusion reversal in muntjac.</title>
        <authorList>
            <person name="Mudd A.B."/>
            <person name="Bredeson J.V."/>
            <person name="Baum R."/>
            <person name="Hockemeyer D."/>
            <person name="Rokhsar D.S."/>
        </authorList>
    </citation>
    <scope>NUCLEOTIDE SEQUENCE [LARGE SCALE GENOMIC DNA]</scope>
    <source>
        <strain evidence="3">UCam_UCB_Mr</strain>
        <tissue evidence="3">Fibroblast cell line</tissue>
    </source>
</reference>
<dbReference type="InterPro" id="IPR027267">
    <property type="entry name" value="AH/BAR_dom_sf"/>
</dbReference>
<accession>A0A5N3XST0</accession>
<organism evidence="3 4">
    <name type="scientific">Muntiacus reevesi</name>
    <name type="common">Reeves' muntjac</name>
    <name type="synonym">Cervus reevesi</name>
    <dbReference type="NCBI Taxonomy" id="9886"/>
    <lineage>
        <taxon>Eukaryota</taxon>
        <taxon>Metazoa</taxon>
        <taxon>Chordata</taxon>
        <taxon>Craniata</taxon>
        <taxon>Vertebrata</taxon>
        <taxon>Euteleostomi</taxon>
        <taxon>Mammalia</taxon>
        <taxon>Eutheria</taxon>
        <taxon>Laurasiatheria</taxon>
        <taxon>Artiodactyla</taxon>
        <taxon>Ruminantia</taxon>
        <taxon>Pecora</taxon>
        <taxon>Cervidae</taxon>
        <taxon>Muntiacinae</taxon>
        <taxon>Muntiacus</taxon>
    </lineage>
</organism>
<protein>
    <recommendedName>
        <fullName evidence="2">AH domain-containing protein</fullName>
    </recommendedName>
</protein>
<feature type="region of interest" description="Disordered" evidence="1">
    <location>
        <begin position="341"/>
        <end position="370"/>
    </location>
</feature>
<dbReference type="SMART" id="SM01237">
    <property type="entry name" value="ICA69"/>
    <property type="match status" value="1"/>
</dbReference>
<proteinExistence type="predicted"/>
<dbReference type="GO" id="GO:0051049">
    <property type="term" value="P:regulation of transport"/>
    <property type="evidence" value="ECO:0007669"/>
    <property type="project" value="TreeGrafter"/>
</dbReference>
<dbReference type="Gene3D" id="1.20.1270.60">
    <property type="entry name" value="Arfaptin homology (AH) domain/BAR domain"/>
    <property type="match status" value="1"/>
</dbReference>
<evidence type="ECO:0000313" key="3">
    <source>
        <dbReference type="EMBL" id="KAB0375561.1"/>
    </source>
</evidence>
<dbReference type="InterPro" id="IPR006723">
    <property type="entry name" value="Islet_autoAg_Ica1_C"/>
</dbReference>
<keyword evidence="4" id="KW-1185">Reference proteome</keyword>
<feature type="domain" description="AH" evidence="2">
    <location>
        <begin position="86"/>
        <end position="157"/>
    </location>
</feature>
<dbReference type="Proteomes" id="UP000326062">
    <property type="component" value="Chromosome 6"/>
</dbReference>
<name>A0A5N3XST0_MUNRE</name>
<evidence type="ECO:0000256" key="1">
    <source>
        <dbReference type="SAM" id="MobiDB-lite"/>
    </source>
</evidence>
<dbReference type="AlphaFoldDB" id="A0A5N3XST0"/>
<dbReference type="GO" id="GO:0019904">
    <property type="term" value="F:protein domain specific binding"/>
    <property type="evidence" value="ECO:0007669"/>
    <property type="project" value="InterPro"/>
</dbReference>
<dbReference type="SMART" id="SM01015">
    <property type="entry name" value="Arfaptin"/>
    <property type="match status" value="1"/>
</dbReference>
<comment type="caution">
    <text evidence="3">The sequence shown here is derived from an EMBL/GenBank/DDBJ whole genome shotgun (WGS) entry which is preliminary data.</text>
</comment>
<dbReference type="EMBL" id="VCEB01000006">
    <property type="protein sequence ID" value="KAB0375561.1"/>
    <property type="molecule type" value="Genomic_DNA"/>
</dbReference>
<dbReference type="Pfam" id="PF06456">
    <property type="entry name" value="Arfaptin"/>
    <property type="match status" value="1"/>
</dbReference>
<sequence>WGYHRSTPTPATLSINQSLVHAASVFTQFRCTSPIVLNIVANVSIFSKRSFYSMMCRCFRLEKGEILALLFIGSQDKKKTMGKLVNFQTFPHRGQFVQTQVRLAKKSFDKLKMDVCQKVDLLGASRCNLLSHMLATYQTTLLHFWEKTSHTMAAIHESFRGYQPYEFTTLKSLQDPMRKLVEKEEKKRIAQQESAEAVAEEPSQLISLEDENQHKESSSFKTEDRKSVLSALDKSSTHNACSDELLDIKPEEGACLGPMAGTPELEGADKDDLLLLSEIFNASSLEEGEFSKEWAAVFGDGRLKEPAPTAALGEPDPRPQAGSGFLPSQLLDQNIKDLQASLEGWSESSVSPSPPWPAPKASSPNVNYPAVREPAKASSDLTAWFSLFADLDPLSNPDAVGKTDKEHELLNA</sequence>
<gene>
    <name evidence="3" type="ORF">FD755_012204</name>
</gene>
<dbReference type="Pfam" id="PF04629">
    <property type="entry name" value="ICA69"/>
    <property type="match status" value="1"/>
</dbReference>
<dbReference type="InterPro" id="IPR024114">
    <property type="entry name" value="Islet_autoAg_Ica1/Ica1-like"/>
</dbReference>
<feature type="region of interest" description="Disordered" evidence="1">
    <location>
        <begin position="191"/>
        <end position="225"/>
    </location>
</feature>
<dbReference type="PROSITE" id="PS50870">
    <property type="entry name" value="AH"/>
    <property type="match status" value="1"/>
</dbReference>
<evidence type="ECO:0000259" key="2">
    <source>
        <dbReference type="PROSITE" id="PS50870"/>
    </source>
</evidence>
<feature type="compositionally biased region" description="Basic and acidic residues" evidence="1">
    <location>
        <begin position="211"/>
        <end position="225"/>
    </location>
</feature>
<feature type="region of interest" description="Disordered" evidence="1">
    <location>
        <begin position="304"/>
        <end position="327"/>
    </location>
</feature>
<feature type="non-terminal residue" evidence="3">
    <location>
        <position position="1"/>
    </location>
</feature>
<feature type="compositionally biased region" description="Low complexity" evidence="1">
    <location>
        <begin position="191"/>
        <end position="204"/>
    </location>
</feature>
<dbReference type="SUPFAM" id="SSF103657">
    <property type="entry name" value="BAR/IMD domain-like"/>
    <property type="match status" value="1"/>
</dbReference>
<dbReference type="PANTHER" id="PTHR10164">
    <property type="entry name" value="ISLET CELL AUTOANTIGEN 1"/>
    <property type="match status" value="1"/>
</dbReference>
<evidence type="ECO:0000313" key="4">
    <source>
        <dbReference type="Proteomes" id="UP000326062"/>
    </source>
</evidence>
<dbReference type="InterPro" id="IPR010504">
    <property type="entry name" value="AH_dom"/>
</dbReference>
<dbReference type="GO" id="GO:0005794">
    <property type="term" value="C:Golgi apparatus"/>
    <property type="evidence" value="ECO:0007669"/>
    <property type="project" value="TreeGrafter"/>
</dbReference>